<dbReference type="EMBL" id="CP014855">
    <property type="protein sequence ID" value="ASJ00815.1"/>
    <property type="molecule type" value="Genomic_DNA"/>
</dbReference>
<dbReference type="KEGG" id="tgg:A3K92_04625"/>
<organism evidence="1 2">
    <name type="scientific">Thermococcus gorgonarius</name>
    <dbReference type="NCBI Taxonomy" id="71997"/>
    <lineage>
        <taxon>Archaea</taxon>
        <taxon>Methanobacteriati</taxon>
        <taxon>Methanobacteriota</taxon>
        <taxon>Thermococci</taxon>
        <taxon>Thermococcales</taxon>
        <taxon>Thermococcaceae</taxon>
        <taxon>Thermococcus</taxon>
    </lineage>
</organism>
<dbReference type="AlphaFoldDB" id="A0A2Z2M8L5"/>
<keyword evidence="2" id="KW-1185">Reference proteome</keyword>
<dbReference type="PANTHER" id="PTHR30289">
    <property type="entry name" value="UNCHARACTERIZED PROTEIN YBCL-RELATED"/>
    <property type="match status" value="1"/>
</dbReference>
<dbReference type="PANTHER" id="PTHR30289:SF1">
    <property type="entry name" value="PEBP (PHOSPHATIDYLETHANOLAMINE-BINDING PROTEIN) FAMILY PROTEIN"/>
    <property type="match status" value="1"/>
</dbReference>
<accession>A0A2Z2M8L5</accession>
<evidence type="ECO:0008006" key="3">
    <source>
        <dbReference type="Google" id="ProtNLM"/>
    </source>
</evidence>
<dbReference type="Pfam" id="PF01161">
    <property type="entry name" value="PBP"/>
    <property type="match status" value="1"/>
</dbReference>
<sequence length="206" mass="22760">MLFHLFQKPFTYIAIVSLMKLRWLVSSLLALLVLSAGCLGSSGGDEKMNAPKTLEVGSVFHDGQFIPKEYTCEGDDTNPPIYIGNIPEGTKSLVIIVDDPDAPGGTFTHWIAWNVPPVGEIPSWIPKKAKTDEPIHILQGKNDFGRIGYNGPCPPRGHGVHHYHFKVYALDTELDLKPGSSRKDLEKAMEGHVLAWGEVVGLYERK</sequence>
<protein>
    <recommendedName>
        <fullName evidence="3">Phosphatidylethanolamine-binding protein</fullName>
    </recommendedName>
</protein>
<dbReference type="CDD" id="cd00865">
    <property type="entry name" value="PEBP_bact_arch"/>
    <property type="match status" value="1"/>
</dbReference>
<evidence type="ECO:0000313" key="1">
    <source>
        <dbReference type="EMBL" id="ASJ00815.1"/>
    </source>
</evidence>
<gene>
    <name evidence="1" type="ORF">A3K92_04625</name>
</gene>
<dbReference type="InterPro" id="IPR008914">
    <property type="entry name" value="PEBP"/>
</dbReference>
<evidence type="ECO:0000313" key="2">
    <source>
        <dbReference type="Proteomes" id="UP000250134"/>
    </source>
</evidence>
<dbReference type="Gene3D" id="3.90.280.10">
    <property type="entry name" value="PEBP-like"/>
    <property type="match status" value="1"/>
</dbReference>
<dbReference type="InterPro" id="IPR005247">
    <property type="entry name" value="YbhB_YbcL/LppC-like"/>
</dbReference>
<name>A0A2Z2M8L5_THEGO</name>
<dbReference type="Proteomes" id="UP000250134">
    <property type="component" value="Chromosome"/>
</dbReference>
<dbReference type="SUPFAM" id="SSF49777">
    <property type="entry name" value="PEBP-like"/>
    <property type="match status" value="1"/>
</dbReference>
<dbReference type="NCBIfam" id="TIGR00481">
    <property type="entry name" value="YbhB/YbcL family Raf kinase inhibitor-like protein"/>
    <property type="match status" value="1"/>
</dbReference>
<dbReference type="InterPro" id="IPR036610">
    <property type="entry name" value="PEBP-like_sf"/>
</dbReference>
<proteinExistence type="predicted"/>
<reference evidence="1 2" key="1">
    <citation type="submission" date="2016-03" db="EMBL/GenBank/DDBJ databases">
        <title>Complete genome sequence of Thermococcus gorgonarius.</title>
        <authorList>
            <person name="Oger P.M."/>
        </authorList>
    </citation>
    <scope>NUCLEOTIDE SEQUENCE [LARGE SCALE GENOMIC DNA]</scope>
    <source>
        <strain evidence="1 2">W-12</strain>
    </source>
</reference>